<dbReference type="PANTHER" id="PTHR10953:SF102">
    <property type="entry name" value="ADENYLYLTRANSFERASE AND SULFURTRANSFERASE MOCS3"/>
    <property type="match status" value="1"/>
</dbReference>
<dbReference type="EMBL" id="LR134476">
    <property type="protein sequence ID" value="VEI13180.1"/>
    <property type="molecule type" value="Genomic_DNA"/>
</dbReference>
<name>A0A448PE44_9ACTO</name>
<dbReference type="InterPro" id="IPR000594">
    <property type="entry name" value="ThiF_NAD_FAD-bd"/>
</dbReference>
<dbReference type="OrthoDB" id="9804286at2"/>
<accession>A0A448PE44</accession>
<dbReference type="GO" id="GO:0016779">
    <property type="term" value="F:nucleotidyltransferase activity"/>
    <property type="evidence" value="ECO:0007669"/>
    <property type="project" value="UniProtKB-KW"/>
</dbReference>
<gene>
    <name evidence="3" type="primary">moeZ</name>
    <name evidence="3" type="ORF">NCTC13354_00888</name>
</gene>
<feature type="domain" description="THIF-type NAD/FAD binding fold" evidence="2">
    <location>
        <begin position="22"/>
        <end position="260"/>
    </location>
</feature>
<dbReference type="Proteomes" id="UP000269542">
    <property type="component" value="Chromosome"/>
</dbReference>
<dbReference type="AlphaFoldDB" id="A0A448PE44"/>
<dbReference type="FunFam" id="3.40.50.720:FF:000080">
    <property type="entry name" value="Thiazole biosynthesis adenylyltransferase ThiF"/>
    <property type="match status" value="1"/>
</dbReference>
<evidence type="ECO:0000313" key="4">
    <source>
        <dbReference type="Proteomes" id="UP000269542"/>
    </source>
</evidence>
<keyword evidence="3" id="KW-0808">Transferase</keyword>
<dbReference type="InterPro" id="IPR035985">
    <property type="entry name" value="Ubiquitin-activating_enz"/>
</dbReference>
<evidence type="ECO:0000259" key="2">
    <source>
        <dbReference type="Pfam" id="PF00899"/>
    </source>
</evidence>
<protein>
    <submittedName>
        <fullName evidence="3">Probable adenylyltransferase/sulfurtransferase MoeZ</fullName>
    </submittedName>
</protein>
<dbReference type="GO" id="GO:0008641">
    <property type="term" value="F:ubiquitin-like modifier activating enzyme activity"/>
    <property type="evidence" value="ECO:0007669"/>
    <property type="project" value="InterPro"/>
</dbReference>
<dbReference type="Pfam" id="PF00899">
    <property type="entry name" value="ThiF"/>
    <property type="match status" value="1"/>
</dbReference>
<dbReference type="RefSeq" id="WP_126416324.1">
    <property type="nucleotide sequence ID" value="NZ_LR134476.1"/>
</dbReference>
<evidence type="ECO:0000256" key="1">
    <source>
        <dbReference type="ARBA" id="ARBA00009919"/>
    </source>
</evidence>
<dbReference type="Gene3D" id="3.40.50.720">
    <property type="entry name" value="NAD(P)-binding Rossmann-like Domain"/>
    <property type="match status" value="1"/>
</dbReference>
<dbReference type="KEGG" id="tbw:NCTC13354_00888"/>
<evidence type="ECO:0000313" key="3">
    <source>
        <dbReference type="EMBL" id="VEI13180.1"/>
    </source>
</evidence>
<proteinExistence type="inferred from homology"/>
<keyword evidence="3" id="KW-0548">Nucleotidyltransferase</keyword>
<dbReference type="GO" id="GO:0004792">
    <property type="term" value="F:thiosulfate-cyanide sulfurtransferase activity"/>
    <property type="evidence" value="ECO:0007669"/>
    <property type="project" value="TreeGrafter"/>
</dbReference>
<sequence length="264" mass="27772">MTSARPLVEPGPKLTGEQRERYARHIVLEGMGELGQRRLLNARVLMIGAGGLGSSALTYLAAAGVGTIGIVDADRVDLSNLQRQIIHATSAIGELKAESAARRLRDINPDIDVIPLPVRLEKHNAAELLTGWDVVLDGTDNLATRYLISDTAVELEIPVVFGSVLQWGAQISVFWTGPRAVAAGFPAPNGLSLRDLFPVEAPPSAVPKTAEVGIMGVVPGLAGTIMASEAIKLITGTGSALIGRVCYVDVAGARVADIPLRPRP</sequence>
<organism evidence="3 4">
    <name type="scientific">Trueperella bialowiezensis</name>
    <dbReference type="NCBI Taxonomy" id="312285"/>
    <lineage>
        <taxon>Bacteria</taxon>
        <taxon>Bacillati</taxon>
        <taxon>Actinomycetota</taxon>
        <taxon>Actinomycetes</taxon>
        <taxon>Actinomycetales</taxon>
        <taxon>Actinomycetaceae</taxon>
        <taxon>Trueperella</taxon>
    </lineage>
</organism>
<reference evidence="3 4" key="1">
    <citation type="submission" date="2018-12" db="EMBL/GenBank/DDBJ databases">
        <authorList>
            <consortium name="Pathogen Informatics"/>
        </authorList>
    </citation>
    <scope>NUCLEOTIDE SEQUENCE [LARGE SCALE GENOMIC DNA]</scope>
    <source>
        <strain evidence="3 4">NCTC13354</strain>
    </source>
</reference>
<comment type="similarity">
    <text evidence="1">Belongs to the HesA/MoeB/ThiF family.</text>
</comment>
<keyword evidence="4" id="KW-1185">Reference proteome</keyword>
<dbReference type="GO" id="GO:0005829">
    <property type="term" value="C:cytosol"/>
    <property type="evidence" value="ECO:0007669"/>
    <property type="project" value="TreeGrafter"/>
</dbReference>
<dbReference type="InterPro" id="IPR045886">
    <property type="entry name" value="ThiF/MoeB/HesA"/>
</dbReference>
<dbReference type="SUPFAM" id="SSF69572">
    <property type="entry name" value="Activating enzymes of the ubiquitin-like proteins"/>
    <property type="match status" value="1"/>
</dbReference>
<dbReference type="GO" id="GO:0008146">
    <property type="term" value="F:sulfotransferase activity"/>
    <property type="evidence" value="ECO:0007669"/>
    <property type="project" value="TreeGrafter"/>
</dbReference>
<dbReference type="PANTHER" id="PTHR10953">
    <property type="entry name" value="UBIQUITIN-ACTIVATING ENZYME E1"/>
    <property type="match status" value="1"/>
</dbReference>
<dbReference type="CDD" id="cd00757">
    <property type="entry name" value="ThiF_MoeB_HesA_family"/>
    <property type="match status" value="1"/>
</dbReference>